<comment type="caution">
    <text evidence="1">The sequence shown here is derived from an EMBL/GenBank/DDBJ whole genome shotgun (WGS) entry which is preliminary data.</text>
</comment>
<protein>
    <submittedName>
        <fullName evidence="1">Uncharacterized protein</fullName>
    </submittedName>
</protein>
<evidence type="ECO:0000313" key="1">
    <source>
        <dbReference type="EMBL" id="CAK5057912.1"/>
    </source>
</evidence>
<dbReference type="EMBL" id="CAVMJV010000016">
    <property type="protein sequence ID" value="CAK5057912.1"/>
    <property type="molecule type" value="Genomic_DNA"/>
</dbReference>
<proteinExistence type="predicted"/>
<evidence type="ECO:0000313" key="2">
    <source>
        <dbReference type="Proteomes" id="UP001497535"/>
    </source>
</evidence>
<sequence>MDKTIFCDEKKSFAYSSGKDKQAIWKGSVRRKKRNLTIGNNKYEQKIFCA</sequence>
<organism evidence="1 2">
    <name type="scientific">Meloidogyne enterolobii</name>
    <name type="common">Root-knot nematode worm</name>
    <name type="synonym">Meloidogyne mayaguensis</name>
    <dbReference type="NCBI Taxonomy" id="390850"/>
    <lineage>
        <taxon>Eukaryota</taxon>
        <taxon>Metazoa</taxon>
        <taxon>Ecdysozoa</taxon>
        <taxon>Nematoda</taxon>
        <taxon>Chromadorea</taxon>
        <taxon>Rhabditida</taxon>
        <taxon>Tylenchina</taxon>
        <taxon>Tylenchomorpha</taxon>
        <taxon>Tylenchoidea</taxon>
        <taxon>Meloidogynidae</taxon>
        <taxon>Meloidogyninae</taxon>
        <taxon>Meloidogyne</taxon>
    </lineage>
</organism>
<keyword evidence="2" id="KW-1185">Reference proteome</keyword>
<dbReference type="Proteomes" id="UP001497535">
    <property type="component" value="Unassembled WGS sequence"/>
</dbReference>
<name>A0ACB0YQI9_MELEN</name>
<reference evidence="1" key="1">
    <citation type="submission" date="2023-11" db="EMBL/GenBank/DDBJ databases">
        <authorList>
            <person name="Poullet M."/>
        </authorList>
    </citation>
    <scope>NUCLEOTIDE SEQUENCE</scope>
    <source>
        <strain evidence="1">E1834</strain>
    </source>
</reference>
<accession>A0ACB0YQI9</accession>
<gene>
    <name evidence="1" type="ORF">MENTE1834_LOCUS15330</name>
</gene>